<keyword evidence="1" id="KW-1133">Transmembrane helix</keyword>
<keyword evidence="1" id="KW-0472">Membrane</keyword>
<dbReference type="Proteomes" id="UP001596550">
    <property type="component" value="Unassembled WGS sequence"/>
</dbReference>
<proteinExistence type="predicted"/>
<comment type="caution">
    <text evidence="2">The sequence shown here is derived from an EMBL/GenBank/DDBJ whole genome shotgun (WGS) entry which is preliminary data.</text>
</comment>
<dbReference type="InterPro" id="IPR049458">
    <property type="entry name" value="EpsG-like"/>
</dbReference>
<dbReference type="EMBL" id="JBHTCR010000006">
    <property type="protein sequence ID" value="MFC7347712.1"/>
    <property type="molecule type" value="Genomic_DNA"/>
</dbReference>
<feature type="transmembrane region" description="Helical" evidence="1">
    <location>
        <begin position="28"/>
        <end position="46"/>
    </location>
</feature>
<dbReference type="RefSeq" id="WP_378179933.1">
    <property type="nucleotide sequence ID" value="NZ_JBHTCR010000006.1"/>
</dbReference>
<keyword evidence="3" id="KW-1185">Reference proteome</keyword>
<feature type="transmembrane region" description="Helical" evidence="1">
    <location>
        <begin position="99"/>
        <end position="118"/>
    </location>
</feature>
<feature type="transmembrane region" description="Helical" evidence="1">
    <location>
        <begin position="247"/>
        <end position="267"/>
    </location>
</feature>
<reference evidence="3" key="1">
    <citation type="journal article" date="2019" name="Int. J. Syst. Evol. Microbiol.">
        <title>The Global Catalogue of Microorganisms (GCM) 10K type strain sequencing project: providing services to taxonomists for standard genome sequencing and annotation.</title>
        <authorList>
            <consortium name="The Broad Institute Genomics Platform"/>
            <consortium name="The Broad Institute Genome Sequencing Center for Infectious Disease"/>
            <person name="Wu L."/>
            <person name="Ma J."/>
        </authorList>
    </citation>
    <scope>NUCLEOTIDE SEQUENCE [LARGE SCALE GENOMIC DNA]</scope>
    <source>
        <strain evidence="3">CCUG 54781</strain>
    </source>
</reference>
<feature type="transmembrane region" description="Helical" evidence="1">
    <location>
        <begin position="330"/>
        <end position="350"/>
    </location>
</feature>
<feature type="transmembrane region" description="Helical" evidence="1">
    <location>
        <begin position="169"/>
        <end position="190"/>
    </location>
</feature>
<organism evidence="2 3">
    <name type="scientific">Chryseobacterium zhengzhouense</name>
    <dbReference type="NCBI Taxonomy" id="1636086"/>
    <lineage>
        <taxon>Bacteria</taxon>
        <taxon>Pseudomonadati</taxon>
        <taxon>Bacteroidota</taxon>
        <taxon>Flavobacteriia</taxon>
        <taxon>Flavobacteriales</taxon>
        <taxon>Weeksellaceae</taxon>
        <taxon>Chryseobacterium group</taxon>
        <taxon>Chryseobacterium</taxon>
    </lineage>
</organism>
<accession>A0ABW2LZT2</accession>
<feature type="transmembrane region" description="Helical" evidence="1">
    <location>
        <begin position="124"/>
        <end position="141"/>
    </location>
</feature>
<name>A0ABW2LZT2_9FLAO</name>
<evidence type="ECO:0000256" key="1">
    <source>
        <dbReference type="SAM" id="Phobius"/>
    </source>
</evidence>
<evidence type="ECO:0000313" key="2">
    <source>
        <dbReference type="EMBL" id="MFC7347712.1"/>
    </source>
</evidence>
<gene>
    <name evidence="2" type="ORF">ACFQO9_13385</name>
</gene>
<feature type="transmembrane region" description="Helical" evidence="1">
    <location>
        <begin position="279"/>
        <end position="297"/>
    </location>
</feature>
<evidence type="ECO:0000313" key="3">
    <source>
        <dbReference type="Proteomes" id="UP001596550"/>
    </source>
</evidence>
<feature type="transmembrane region" description="Helical" evidence="1">
    <location>
        <begin position="202"/>
        <end position="227"/>
    </location>
</feature>
<sequence length="389" mass="47440">MLIYSVIFILLLFGVFHFDYKQNTFLRSFYYFFVFIVCTLMMGLRYKVGGDSLTYEYFYTYLPDIDDFSEYTFSHHNDNNYQPGYLLFVALCKTIHKGYYFYQFIHAIIFNCIFFWFFRKQSEKPFTAIFICYIFLIYFYFGFEIQREIFAICCFLLSYNFFIKNKWFYYYLFCIAAFTFHISAVILFILPFFKLVKFTNKILVLSIVASIPLIIGKVYFIDFIKLLLITESMQKKGEGYSEIEFSLLGILFFYFIRVIAFIPFLYYYTKNKISNENDWMMTILLWVSILSQVMVGFDRLNNYIYLPLVLFLTNMLYNKDYLFINNFKKYITYTSIFVFLFNIIDVKFFVANVKNKYYYYSVFFPYESVLDKKKTSTRERYIREMWKAQ</sequence>
<keyword evidence="1" id="KW-0812">Transmembrane</keyword>
<protein>
    <submittedName>
        <fullName evidence="2">EpsG family protein</fullName>
    </submittedName>
</protein>
<dbReference type="Pfam" id="PF14897">
    <property type="entry name" value="EpsG"/>
    <property type="match status" value="1"/>
</dbReference>